<dbReference type="Proteomes" id="UP000427906">
    <property type="component" value="Chromosome"/>
</dbReference>
<evidence type="ECO:0000313" key="8">
    <source>
        <dbReference type="Proteomes" id="UP000427906"/>
    </source>
</evidence>
<protein>
    <recommendedName>
        <fullName evidence="6">Glucose-methanol-choline oxidoreductase C-terminal domain-containing protein</fullName>
    </recommendedName>
</protein>
<keyword evidence="8" id="KW-1185">Reference proteome</keyword>
<evidence type="ECO:0000256" key="3">
    <source>
        <dbReference type="ARBA" id="ARBA00022630"/>
    </source>
</evidence>
<comment type="similarity">
    <text evidence="2">Belongs to the GMC oxidoreductase family.</text>
</comment>
<dbReference type="AlphaFoldDB" id="A0A5K7YFK5"/>
<comment type="cofactor">
    <cofactor evidence="1">
        <name>FAD</name>
        <dbReference type="ChEBI" id="CHEBI:57692"/>
    </cofactor>
</comment>
<evidence type="ECO:0000259" key="6">
    <source>
        <dbReference type="Pfam" id="PF05199"/>
    </source>
</evidence>
<dbReference type="GO" id="GO:0016614">
    <property type="term" value="F:oxidoreductase activity, acting on CH-OH group of donors"/>
    <property type="evidence" value="ECO:0007669"/>
    <property type="project" value="InterPro"/>
</dbReference>
<proteinExistence type="inferred from homology"/>
<evidence type="ECO:0000256" key="1">
    <source>
        <dbReference type="ARBA" id="ARBA00001974"/>
    </source>
</evidence>
<dbReference type="Pfam" id="PF05199">
    <property type="entry name" value="GMC_oxred_C"/>
    <property type="match status" value="1"/>
</dbReference>
<sequence length="86" mass="9376">MLKPIAEEIVIQMPITEDWLWSAAHHSGTISMGDPPEGLVDKNLKLHGCDNVSVCDGSVIQEHSYANTGLTIGSLAMRLAQRIAYE</sequence>
<evidence type="ECO:0000256" key="2">
    <source>
        <dbReference type="ARBA" id="ARBA00010790"/>
    </source>
</evidence>
<dbReference type="Gene3D" id="3.50.50.60">
    <property type="entry name" value="FAD/NAD(P)-binding domain"/>
    <property type="match status" value="1"/>
</dbReference>
<dbReference type="InterPro" id="IPR007867">
    <property type="entry name" value="GMC_OxRtase_C"/>
</dbReference>
<organism evidence="7 8">
    <name type="scientific">Desulfosarcina alkanivorans</name>
    <dbReference type="NCBI Taxonomy" id="571177"/>
    <lineage>
        <taxon>Bacteria</taxon>
        <taxon>Pseudomonadati</taxon>
        <taxon>Thermodesulfobacteriota</taxon>
        <taxon>Desulfobacteria</taxon>
        <taxon>Desulfobacterales</taxon>
        <taxon>Desulfosarcinaceae</taxon>
        <taxon>Desulfosarcina</taxon>
    </lineage>
</organism>
<dbReference type="EMBL" id="AP021874">
    <property type="protein sequence ID" value="BBO67255.1"/>
    <property type="molecule type" value="Genomic_DNA"/>
</dbReference>
<dbReference type="KEGG" id="dalk:DSCA_11850"/>
<feature type="domain" description="Glucose-methanol-choline oxidoreductase C-terminal" evidence="6">
    <location>
        <begin position="20"/>
        <end position="76"/>
    </location>
</feature>
<dbReference type="InterPro" id="IPR051473">
    <property type="entry name" value="P2Ox-like"/>
</dbReference>
<keyword evidence="3" id="KW-0285">Flavoprotein</keyword>
<evidence type="ECO:0000256" key="5">
    <source>
        <dbReference type="ARBA" id="ARBA00023002"/>
    </source>
</evidence>
<name>A0A5K7YFK5_9BACT</name>
<dbReference type="InterPro" id="IPR036188">
    <property type="entry name" value="FAD/NAD-bd_sf"/>
</dbReference>
<dbReference type="PANTHER" id="PTHR42784">
    <property type="entry name" value="PYRANOSE 2-OXIDASE"/>
    <property type="match status" value="1"/>
</dbReference>
<accession>A0A5K7YFK5</accession>
<evidence type="ECO:0000256" key="4">
    <source>
        <dbReference type="ARBA" id="ARBA00022827"/>
    </source>
</evidence>
<dbReference type="SUPFAM" id="SSF51905">
    <property type="entry name" value="FAD/NAD(P)-binding domain"/>
    <property type="match status" value="1"/>
</dbReference>
<dbReference type="PANTHER" id="PTHR42784:SF1">
    <property type="entry name" value="PYRANOSE 2-OXIDASE"/>
    <property type="match status" value="1"/>
</dbReference>
<keyword evidence="4" id="KW-0274">FAD</keyword>
<gene>
    <name evidence="7" type="ORF">DSCA_11850</name>
</gene>
<reference evidence="7 8" key="1">
    <citation type="submission" date="2019-11" db="EMBL/GenBank/DDBJ databases">
        <title>Comparative genomics of hydrocarbon-degrading Desulfosarcina strains.</title>
        <authorList>
            <person name="Watanabe M."/>
            <person name="Kojima H."/>
            <person name="Fukui M."/>
        </authorList>
    </citation>
    <scope>NUCLEOTIDE SEQUENCE [LARGE SCALE GENOMIC DNA]</scope>
    <source>
        <strain evidence="7 8">PL12</strain>
    </source>
</reference>
<evidence type="ECO:0000313" key="7">
    <source>
        <dbReference type="EMBL" id="BBO67255.1"/>
    </source>
</evidence>
<keyword evidence="5" id="KW-0560">Oxidoreductase</keyword>